<evidence type="ECO:0000313" key="3">
    <source>
        <dbReference type="EMBL" id="NML44120.1"/>
    </source>
</evidence>
<dbReference type="EMBL" id="JABBFX010000001">
    <property type="protein sequence ID" value="NML44120.1"/>
    <property type="molecule type" value="Genomic_DNA"/>
</dbReference>
<dbReference type="SUPFAM" id="SSF54593">
    <property type="entry name" value="Glyoxalase/Bleomycin resistance protein/Dihydroxybiphenyl dioxygenase"/>
    <property type="match status" value="1"/>
</dbReference>
<dbReference type="InterPro" id="IPR037523">
    <property type="entry name" value="VOC_core"/>
</dbReference>
<dbReference type="Gene3D" id="3.10.180.10">
    <property type="entry name" value="2,3-Dihydroxybiphenyl 1,2-Dioxygenase, domain 1"/>
    <property type="match status" value="1"/>
</dbReference>
<accession>A0A848H4F8</accession>
<comment type="caution">
    <text evidence="3">The sequence shown here is derived from an EMBL/GenBank/DDBJ whole genome shotgun (WGS) entry which is preliminary data.</text>
</comment>
<evidence type="ECO:0000259" key="2">
    <source>
        <dbReference type="PROSITE" id="PS51819"/>
    </source>
</evidence>
<dbReference type="GO" id="GO:0046491">
    <property type="term" value="P:L-methylmalonyl-CoA metabolic process"/>
    <property type="evidence" value="ECO:0007669"/>
    <property type="project" value="TreeGrafter"/>
</dbReference>
<evidence type="ECO:0000313" key="4">
    <source>
        <dbReference type="Proteomes" id="UP000541185"/>
    </source>
</evidence>
<keyword evidence="1" id="KW-0479">Metal-binding</keyword>
<evidence type="ECO:0000256" key="1">
    <source>
        <dbReference type="ARBA" id="ARBA00022723"/>
    </source>
</evidence>
<dbReference type="Proteomes" id="UP000541185">
    <property type="component" value="Unassembled WGS sequence"/>
</dbReference>
<dbReference type="GO" id="GO:0046872">
    <property type="term" value="F:metal ion binding"/>
    <property type="evidence" value="ECO:0007669"/>
    <property type="project" value="UniProtKB-KW"/>
</dbReference>
<protein>
    <recommendedName>
        <fullName evidence="2">VOC domain-containing protein</fullName>
    </recommendedName>
</protein>
<dbReference type="InterPro" id="IPR004360">
    <property type="entry name" value="Glyas_Fos-R_dOase_dom"/>
</dbReference>
<dbReference type="AlphaFoldDB" id="A0A848H4F8"/>
<dbReference type="Pfam" id="PF00903">
    <property type="entry name" value="Glyoxalase"/>
    <property type="match status" value="1"/>
</dbReference>
<feature type="domain" description="VOC" evidence="2">
    <location>
        <begin position="5"/>
        <end position="118"/>
    </location>
</feature>
<gene>
    <name evidence="3" type="ORF">HHL11_10195</name>
</gene>
<proteinExistence type="predicted"/>
<dbReference type="InterPro" id="IPR029068">
    <property type="entry name" value="Glyas_Bleomycin-R_OHBP_Dase"/>
</dbReference>
<dbReference type="PROSITE" id="PS51819">
    <property type="entry name" value="VOC"/>
    <property type="match status" value="1"/>
</dbReference>
<dbReference type="PANTHER" id="PTHR43048">
    <property type="entry name" value="METHYLMALONYL-COA EPIMERASE"/>
    <property type="match status" value="1"/>
</dbReference>
<keyword evidence="4" id="KW-1185">Reference proteome</keyword>
<dbReference type="GO" id="GO:0004493">
    <property type="term" value="F:methylmalonyl-CoA epimerase activity"/>
    <property type="evidence" value="ECO:0007669"/>
    <property type="project" value="TreeGrafter"/>
</dbReference>
<dbReference type="PANTHER" id="PTHR43048:SF3">
    <property type="entry name" value="METHYLMALONYL-COA EPIMERASE, MITOCHONDRIAL"/>
    <property type="match status" value="1"/>
</dbReference>
<reference evidence="3 4" key="1">
    <citation type="submission" date="2020-04" db="EMBL/GenBank/DDBJ databases">
        <title>Ramlibacter sp. G-1-2-2 isolated from soil.</title>
        <authorList>
            <person name="Dahal R.H."/>
        </authorList>
    </citation>
    <scope>NUCLEOTIDE SEQUENCE [LARGE SCALE GENOMIC DNA]</scope>
    <source>
        <strain evidence="3 4">G-1-2-2</strain>
    </source>
</reference>
<dbReference type="RefSeq" id="WP_169418278.1">
    <property type="nucleotide sequence ID" value="NZ_JABBFX010000001.1"/>
</dbReference>
<organism evidence="3 4">
    <name type="scientific">Ramlibacter agri</name>
    <dbReference type="NCBI Taxonomy" id="2728837"/>
    <lineage>
        <taxon>Bacteria</taxon>
        <taxon>Pseudomonadati</taxon>
        <taxon>Pseudomonadota</taxon>
        <taxon>Betaproteobacteria</taxon>
        <taxon>Burkholderiales</taxon>
        <taxon>Comamonadaceae</taxon>
        <taxon>Ramlibacter</taxon>
    </lineage>
</organism>
<dbReference type="InterPro" id="IPR051785">
    <property type="entry name" value="MMCE/EMCE_epimerase"/>
</dbReference>
<sequence length="129" mass="14298">MKVKRLGWMGTRTREFDRMNAFYRDVLGLDVLSVDASSGRFQLQDGTEVHVYGPLDPHHDFFAEGPVVAFEVDDFAAARARLLAAGIAFIYPEPQCAAGRIWQHFRAPDGNVYELIGDAQAIPTVSAIT</sequence>
<name>A0A848H4F8_9BURK</name>